<name>A0A6C0JT84_9ZZZZ</name>
<dbReference type="Gene3D" id="3.10.450.40">
    <property type="match status" value="1"/>
</dbReference>
<accession>A0A6C0JT84</accession>
<feature type="domain" description="IraD/Gp25-like" evidence="1">
    <location>
        <begin position="42"/>
        <end position="116"/>
    </location>
</feature>
<dbReference type="Pfam" id="PF04965">
    <property type="entry name" value="GPW_gp25"/>
    <property type="match status" value="1"/>
</dbReference>
<reference evidence="2" key="1">
    <citation type="journal article" date="2020" name="Nature">
        <title>Giant virus diversity and host interactions through global metagenomics.</title>
        <authorList>
            <person name="Schulz F."/>
            <person name="Roux S."/>
            <person name="Paez-Espino D."/>
            <person name="Jungbluth S."/>
            <person name="Walsh D.A."/>
            <person name="Denef V.J."/>
            <person name="McMahon K.D."/>
            <person name="Konstantinidis K.T."/>
            <person name="Eloe-Fadrosh E.A."/>
            <person name="Kyrpides N.C."/>
            <person name="Woyke T."/>
        </authorList>
    </citation>
    <scope>NUCLEOTIDE SEQUENCE</scope>
    <source>
        <strain evidence="2">GVMAG-S-1064190-84</strain>
    </source>
</reference>
<proteinExistence type="predicted"/>
<sequence>MANQLSSITAREYRDLDLNFNIHPIRKDINKHVGDMAVIYAVKNLIMLNHYESPFQPDKGSNVRRLLFEPLDNITATALEREIRQTITNYEPRVSVKNITVNADPDNNAFQVTLEFFILNRSDPVIVNVTLSRIR</sequence>
<dbReference type="InterPro" id="IPR007048">
    <property type="entry name" value="IraD/Gp25-like"/>
</dbReference>
<dbReference type="AlphaFoldDB" id="A0A6C0JT84"/>
<dbReference type="EMBL" id="MN740699">
    <property type="protein sequence ID" value="QHU08779.1"/>
    <property type="molecule type" value="Genomic_DNA"/>
</dbReference>
<organism evidence="2">
    <name type="scientific">viral metagenome</name>
    <dbReference type="NCBI Taxonomy" id="1070528"/>
    <lineage>
        <taxon>unclassified sequences</taxon>
        <taxon>metagenomes</taxon>
        <taxon>organismal metagenomes</taxon>
    </lineage>
</organism>
<dbReference type="SUPFAM" id="SSF160719">
    <property type="entry name" value="gpW/gp25-like"/>
    <property type="match status" value="1"/>
</dbReference>
<evidence type="ECO:0000259" key="1">
    <source>
        <dbReference type="Pfam" id="PF04965"/>
    </source>
</evidence>
<protein>
    <recommendedName>
        <fullName evidence="1">IraD/Gp25-like domain-containing protein</fullName>
    </recommendedName>
</protein>
<evidence type="ECO:0000313" key="2">
    <source>
        <dbReference type="EMBL" id="QHU08779.1"/>
    </source>
</evidence>